<feature type="chain" id="PRO_5022108145" evidence="1">
    <location>
        <begin position="19"/>
        <end position="423"/>
    </location>
</feature>
<dbReference type="SUPFAM" id="SSF51556">
    <property type="entry name" value="Metallo-dependent hydrolases"/>
    <property type="match status" value="1"/>
</dbReference>
<dbReference type="RefSeq" id="WP_143554673.1">
    <property type="nucleotide sequence ID" value="NZ_VJWA01000001.1"/>
</dbReference>
<evidence type="ECO:0000313" key="4">
    <source>
        <dbReference type="Proteomes" id="UP000317894"/>
    </source>
</evidence>
<evidence type="ECO:0000259" key="2">
    <source>
        <dbReference type="Pfam" id="PF01979"/>
    </source>
</evidence>
<dbReference type="EMBL" id="VJWA01000001">
    <property type="protein sequence ID" value="TRW17128.1"/>
    <property type="molecule type" value="Genomic_DNA"/>
</dbReference>
<dbReference type="GO" id="GO:0016810">
    <property type="term" value="F:hydrolase activity, acting on carbon-nitrogen (but not peptide) bonds"/>
    <property type="evidence" value="ECO:0007669"/>
    <property type="project" value="InterPro"/>
</dbReference>
<dbReference type="InterPro" id="IPR057744">
    <property type="entry name" value="OTAase-like"/>
</dbReference>
<comment type="caution">
    <text evidence="3">The sequence shown here is derived from an EMBL/GenBank/DDBJ whole genome shotgun (WGS) entry which is preliminary data.</text>
</comment>
<dbReference type="Pfam" id="PF01979">
    <property type="entry name" value="Amidohydro_1"/>
    <property type="match status" value="1"/>
</dbReference>
<accession>A0A552UFY2</accession>
<dbReference type="InterPro" id="IPR006680">
    <property type="entry name" value="Amidohydro-rel"/>
</dbReference>
<gene>
    <name evidence="3" type="ORF">FMM06_02700</name>
</gene>
<name>A0A552UFY2_9SPHN</name>
<sequence length="423" mass="43207">MSLRLLPLALLIAAPALADTVVIRAARVIVDAADKPRGPSSVVVTDGRIVSVGAADAAVPAGARVIDLGNVTLMPGLIDAHVHLTSTPGAPLVNEARETDEHSVAMGLHNALITARAGFTTVRDLGSAKLTGFAIRDAIAEGLLPGPRVIASGPAVSIIGGHGDTSGFRPDVNAVLGQGNTCTGAEECAKRVREASQRGADVIKITATGGVLSQQGRGLGQHFTDAEMKSIVDTAHGLGLKVAAHAHGARGVEAAAKAGVDSIEHGVFADDDALRAMVANKTWYVPTLMALQGIDERVGKNVYTPVVEKKVRETLTVRGKALAAATRAGVRVAWGTDAGVFAHGRNGEEGGQMVKYGGMTPKAVLIAGTTGAAELLGITAETGTLTPGKAADMIAVEGDPLSDVAALTRVRFVMTAGRIVPMQ</sequence>
<dbReference type="Proteomes" id="UP000317894">
    <property type="component" value="Unassembled WGS sequence"/>
</dbReference>
<proteinExistence type="predicted"/>
<reference evidence="3 4" key="1">
    <citation type="submission" date="2019-07" db="EMBL/GenBank/DDBJ databases">
        <title>Novel species isolated from glacier.</title>
        <authorList>
            <person name="Liu Q."/>
            <person name="Xin Y.-H."/>
        </authorList>
    </citation>
    <scope>NUCLEOTIDE SEQUENCE [LARGE SCALE GENOMIC DNA]</scope>
    <source>
        <strain evidence="3 4">LB1R16</strain>
    </source>
</reference>
<keyword evidence="3" id="KW-0378">Hydrolase</keyword>
<dbReference type="InterPro" id="IPR011059">
    <property type="entry name" value="Metal-dep_hydrolase_composite"/>
</dbReference>
<feature type="domain" description="Amidohydrolase-related" evidence="2">
    <location>
        <begin position="72"/>
        <end position="420"/>
    </location>
</feature>
<dbReference type="InterPro" id="IPR032466">
    <property type="entry name" value="Metal_Hydrolase"/>
</dbReference>
<dbReference type="CDD" id="cd01299">
    <property type="entry name" value="Met_dep_hydrolase_A"/>
    <property type="match status" value="1"/>
</dbReference>
<keyword evidence="1" id="KW-0732">Signal</keyword>
<dbReference type="PANTHER" id="PTHR43135:SF3">
    <property type="entry name" value="ALPHA-D-RIBOSE 1-METHYLPHOSPHONATE 5-TRIPHOSPHATE DIPHOSPHATASE"/>
    <property type="match status" value="1"/>
</dbReference>
<organism evidence="3 4">
    <name type="scientific">Glacieibacterium frigidum</name>
    <dbReference type="NCBI Taxonomy" id="2593303"/>
    <lineage>
        <taxon>Bacteria</taxon>
        <taxon>Pseudomonadati</taxon>
        <taxon>Pseudomonadota</taxon>
        <taxon>Alphaproteobacteria</taxon>
        <taxon>Sphingomonadales</taxon>
        <taxon>Sphingosinicellaceae</taxon>
        <taxon>Glacieibacterium</taxon>
    </lineage>
</organism>
<evidence type="ECO:0000256" key="1">
    <source>
        <dbReference type="SAM" id="SignalP"/>
    </source>
</evidence>
<dbReference type="PANTHER" id="PTHR43135">
    <property type="entry name" value="ALPHA-D-RIBOSE 1-METHYLPHOSPHONATE 5-TRIPHOSPHATE DIPHOSPHATASE"/>
    <property type="match status" value="1"/>
</dbReference>
<dbReference type="Gene3D" id="2.30.40.10">
    <property type="entry name" value="Urease, subunit C, domain 1"/>
    <property type="match status" value="1"/>
</dbReference>
<feature type="signal peptide" evidence="1">
    <location>
        <begin position="1"/>
        <end position="18"/>
    </location>
</feature>
<dbReference type="Gene3D" id="3.20.20.140">
    <property type="entry name" value="Metal-dependent hydrolases"/>
    <property type="match status" value="1"/>
</dbReference>
<protein>
    <submittedName>
        <fullName evidence="3">Amidohydrolase family protein</fullName>
    </submittedName>
</protein>
<dbReference type="SUPFAM" id="SSF51338">
    <property type="entry name" value="Composite domain of metallo-dependent hydrolases"/>
    <property type="match status" value="1"/>
</dbReference>
<dbReference type="AlphaFoldDB" id="A0A552UFY2"/>
<dbReference type="OrthoDB" id="9782972at2"/>
<keyword evidence="4" id="KW-1185">Reference proteome</keyword>
<dbReference type="InterPro" id="IPR051781">
    <property type="entry name" value="Metallo-dep_Hydrolase"/>
</dbReference>
<evidence type="ECO:0000313" key="3">
    <source>
        <dbReference type="EMBL" id="TRW17128.1"/>
    </source>
</evidence>